<organism evidence="1 2">
    <name type="scientific">Panagrellus redivivus</name>
    <name type="common">Microworm</name>
    <dbReference type="NCBI Taxonomy" id="6233"/>
    <lineage>
        <taxon>Eukaryota</taxon>
        <taxon>Metazoa</taxon>
        <taxon>Ecdysozoa</taxon>
        <taxon>Nematoda</taxon>
        <taxon>Chromadorea</taxon>
        <taxon>Rhabditida</taxon>
        <taxon>Tylenchina</taxon>
        <taxon>Panagrolaimomorpha</taxon>
        <taxon>Panagrolaimoidea</taxon>
        <taxon>Panagrolaimidae</taxon>
        <taxon>Panagrellus</taxon>
    </lineage>
</organism>
<dbReference type="AlphaFoldDB" id="A0A7E4URJ2"/>
<reference evidence="2" key="2">
    <citation type="submission" date="2020-10" db="UniProtKB">
        <authorList>
            <consortium name="WormBaseParasite"/>
        </authorList>
    </citation>
    <scope>IDENTIFICATION</scope>
</reference>
<dbReference type="Proteomes" id="UP000492821">
    <property type="component" value="Unassembled WGS sequence"/>
</dbReference>
<accession>A0A7E4URJ2</accession>
<sequence length="95" mass="10860">MYRPMIMMTLFISDVGSLTVIVKITVRMSELSQESDMQTKCVWCNCVIEDLIPGIKTFSLMRPCFWVCNNCQNRQFEVPTAITSFVVLPFANSPL</sequence>
<keyword evidence="1" id="KW-1185">Reference proteome</keyword>
<reference evidence="1" key="1">
    <citation type="journal article" date="2013" name="Genetics">
        <title>The draft genome and transcriptome of Panagrellus redivivus are shaped by the harsh demands of a free-living lifestyle.</title>
        <authorList>
            <person name="Srinivasan J."/>
            <person name="Dillman A.R."/>
            <person name="Macchietto M.G."/>
            <person name="Heikkinen L."/>
            <person name="Lakso M."/>
            <person name="Fracchia K.M."/>
            <person name="Antoshechkin I."/>
            <person name="Mortazavi A."/>
            <person name="Wong G."/>
            <person name="Sternberg P.W."/>
        </authorList>
    </citation>
    <scope>NUCLEOTIDE SEQUENCE [LARGE SCALE GENOMIC DNA]</scope>
    <source>
        <strain evidence="1">MT8872</strain>
    </source>
</reference>
<proteinExistence type="predicted"/>
<evidence type="ECO:0000313" key="2">
    <source>
        <dbReference type="WBParaSite" id="Pan_g1164.t1"/>
    </source>
</evidence>
<evidence type="ECO:0000313" key="1">
    <source>
        <dbReference type="Proteomes" id="UP000492821"/>
    </source>
</evidence>
<dbReference type="WBParaSite" id="Pan_g1164.t1">
    <property type="protein sequence ID" value="Pan_g1164.t1"/>
    <property type="gene ID" value="Pan_g1164"/>
</dbReference>
<protein>
    <submittedName>
        <fullName evidence="2">Secreted protein</fullName>
    </submittedName>
</protein>
<name>A0A7E4URJ2_PANRE</name>